<dbReference type="InterPro" id="IPR000160">
    <property type="entry name" value="GGDEF_dom"/>
</dbReference>
<dbReference type="InterPro" id="IPR029787">
    <property type="entry name" value="Nucleotide_cyclase"/>
</dbReference>
<feature type="domain" description="GGDEF" evidence="5">
    <location>
        <begin position="625"/>
        <end position="758"/>
    </location>
</feature>
<dbReference type="Gene3D" id="3.40.190.10">
    <property type="entry name" value="Periplasmic binding protein-like II"/>
    <property type="match status" value="2"/>
</dbReference>
<dbReference type="Gene3D" id="3.30.450.20">
    <property type="entry name" value="PAS domain"/>
    <property type="match status" value="2"/>
</dbReference>
<dbReference type="RefSeq" id="WP_198101335.1">
    <property type="nucleotide sequence ID" value="NZ_JAEDAL010000006.1"/>
</dbReference>
<dbReference type="InterPro" id="IPR001610">
    <property type="entry name" value="PAC"/>
</dbReference>
<dbReference type="Gene3D" id="3.30.70.270">
    <property type="match status" value="1"/>
</dbReference>
<evidence type="ECO:0000259" key="2">
    <source>
        <dbReference type="PROSITE" id="PS50112"/>
    </source>
</evidence>
<dbReference type="CDD" id="cd01948">
    <property type="entry name" value="EAL"/>
    <property type="match status" value="1"/>
</dbReference>
<dbReference type="SMART" id="SM00267">
    <property type="entry name" value="GGDEF"/>
    <property type="match status" value="1"/>
</dbReference>
<evidence type="ECO:0000313" key="6">
    <source>
        <dbReference type="EMBL" id="MBH9553726.1"/>
    </source>
</evidence>
<dbReference type="InterPro" id="IPR035919">
    <property type="entry name" value="EAL_sf"/>
</dbReference>
<feature type="domain" description="PAC" evidence="3">
    <location>
        <begin position="541"/>
        <end position="593"/>
    </location>
</feature>
<dbReference type="SUPFAM" id="SSF55073">
    <property type="entry name" value="Nucleotide cyclase"/>
    <property type="match status" value="1"/>
</dbReference>
<feature type="domain" description="EAL" evidence="4">
    <location>
        <begin position="767"/>
        <end position="1021"/>
    </location>
</feature>
<comment type="caution">
    <text evidence="6">The sequence shown here is derived from an EMBL/GenBank/DDBJ whole genome shotgun (WGS) entry which is preliminary data.</text>
</comment>
<dbReference type="CDD" id="cd00130">
    <property type="entry name" value="PAS"/>
    <property type="match status" value="1"/>
</dbReference>
<dbReference type="PROSITE" id="PS50883">
    <property type="entry name" value="EAL"/>
    <property type="match status" value="1"/>
</dbReference>
<dbReference type="AlphaFoldDB" id="A0A931J1N9"/>
<dbReference type="Proteomes" id="UP000620139">
    <property type="component" value="Unassembled WGS sequence"/>
</dbReference>
<sequence>MRALWTTALSLGLLLSSGAPAREPAPVRLGVLAVGEAQNELPAWQSLREHLSQSLSAPVELKIGPRELLDRALDTHQLDLVITHPGHAIELLQARQVSSPIATRLLRTRAGDTSEDLLGAFGGVIFARNAPGAPTRLEDIARVIVATPDVHWLGAYQMQALELKERGISLPSDARLLQVGANQGHVVEAVLAGRAAIGFVRTGLLEEMAQEGRLDLNQIRILNEQNWPRFPFKVSTRLYPEWPVLLAPHVEAATARRIGAALLSMPAQALPPIGGFTIPADYREVVAVLKANRAPPFDRFQSGLWQEFWNQHRWALTTGLVALGLLALAGLALAWEHRRLRRSFQRVAMLADASRDAIFSLDAQGRTKLWGQVADRLFGPRLARGQDFCGAVLAPATLESAHRLLNAALLSAEAGREFKREVQALDAAQQTFPAELTFKVVQPNAHHKQTAVLAFVQDLRAERAHVMRTRLMSSVFTHTNEGITITDPQGHILEVNAAFSAITGYAREEVLGLNPRILQSGRQTPEFYRAMWTALQQEGHWSGEIWNRRKSGEVYPEILSISAVRDLDGALQHYVAVFTDITGLKRQQQELERVAHFDALTGLPNRTLLADRFAQAAAHAHRHKRCIAAVHLDIDQFSQINERLGQAAADDVLCMLAQRLHHTLREDDTVARTGGDEFIVLLTDMDSAESTREVVLRLQQLIAEPFQLYPHTVNLSTSLGVAVYPDDSEQTEKVLRGAEQASYRAKQSGRNAVCYFDAEHENAIRQRNEKVAQLRTALQAGQFVLHYQPKVNMRTRKVIGAEALIRWQHPERGLVPPGEFLTLIEKDPFELEVGEWVLQTALQQLAHWQAQGLHLPVSVNISGEHLQAPDFRPRLAALLARHPQVAPTSLELEILESSALEDMDCVQSVLSHTQALGVHSALDDFGTGYSSLAYLKHLPVSTLKIDQSFVRGMTSSDGDRAIVQAVIELGRAFGRDVIAEGVENEELAQALLKLGCEHGQGYSFAKAMPGEQLPAWVRFFEATPVIEGSHTSVMEPTRP</sequence>
<dbReference type="Gene3D" id="3.20.20.450">
    <property type="entry name" value="EAL domain"/>
    <property type="match status" value="1"/>
</dbReference>
<dbReference type="Pfam" id="PF13426">
    <property type="entry name" value="PAS_9"/>
    <property type="match status" value="1"/>
</dbReference>
<dbReference type="PROSITE" id="PS50112">
    <property type="entry name" value="PAS"/>
    <property type="match status" value="1"/>
</dbReference>
<feature type="domain" description="PAS" evidence="2">
    <location>
        <begin position="468"/>
        <end position="512"/>
    </location>
</feature>
<evidence type="ECO:0000259" key="5">
    <source>
        <dbReference type="PROSITE" id="PS50887"/>
    </source>
</evidence>
<dbReference type="CDD" id="cd01949">
    <property type="entry name" value="GGDEF"/>
    <property type="match status" value="1"/>
</dbReference>
<dbReference type="PROSITE" id="PS50887">
    <property type="entry name" value="GGDEF"/>
    <property type="match status" value="1"/>
</dbReference>
<dbReference type="InterPro" id="IPR043128">
    <property type="entry name" value="Rev_trsase/Diguanyl_cyclase"/>
</dbReference>
<dbReference type="Pfam" id="PF00563">
    <property type="entry name" value="EAL"/>
    <property type="match status" value="1"/>
</dbReference>
<feature type="signal peptide" evidence="1">
    <location>
        <begin position="1"/>
        <end position="21"/>
    </location>
</feature>
<dbReference type="SUPFAM" id="SSF141868">
    <property type="entry name" value="EAL domain-like"/>
    <property type="match status" value="1"/>
</dbReference>
<dbReference type="NCBIfam" id="TIGR00254">
    <property type="entry name" value="GGDEF"/>
    <property type="match status" value="1"/>
</dbReference>
<accession>A0A931J1N9</accession>
<keyword evidence="7" id="KW-1185">Reference proteome</keyword>
<dbReference type="SMART" id="SM00086">
    <property type="entry name" value="PAC"/>
    <property type="match status" value="2"/>
</dbReference>
<dbReference type="Pfam" id="PF12974">
    <property type="entry name" value="Phosphonate-bd"/>
    <property type="match status" value="1"/>
</dbReference>
<evidence type="ECO:0000256" key="1">
    <source>
        <dbReference type="SAM" id="SignalP"/>
    </source>
</evidence>
<keyword evidence="1" id="KW-0732">Signal</keyword>
<protein>
    <submittedName>
        <fullName evidence="6">EAL domain-containing protein</fullName>
    </submittedName>
</protein>
<dbReference type="Pfam" id="PF00990">
    <property type="entry name" value="GGDEF"/>
    <property type="match status" value="1"/>
</dbReference>
<feature type="chain" id="PRO_5037227745" evidence="1">
    <location>
        <begin position="22"/>
        <end position="1039"/>
    </location>
</feature>
<gene>
    <name evidence="6" type="ORF">I7X43_12820</name>
</gene>
<dbReference type="InterPro" id="IPR052155">
    <property type="entry name" value="Biofilm_reg_signaling"/>
</dbReference>
<proteinExistence type="predicted"/>
<dbReference type="InterPro" id="IPR001633">
    <property type="entry name" value="EAL_dom"/>
</dbReference>
<dbReference type="PANTHER" id="PTHR44757">
    <property type="entry name" value="DIGUANYLATE CYCLASE DGCP"/>
    <property type="match status" value="1"/>
</dbReference>
<dbReference type="InterPro" id="IPR000014">
    <property type="entry name" value="PAS"/>
</dbReference>
<organism evidence="6 7">
    <name type="scientific">Inhella gelatinilytica</name>
    <dbReference type="NCBI Taxonomy" id="2795030"/>
    <lineage>
        <taxon>Bacteria</taxon>
        <taxon>Pseudomonadati</taxon>
        <taxon>Pseudomonadota</taxon>
        <taxon>Betaproteobacteria</taxon>
        <taxon>Burkholderiales</taxon>
        <taxon>Sphaerotilaceae</taxon>
        <taxon>Inhella</taxon>
    </lineage>
</organism>
<dbReference type="NCBIfam" id="TIGR00229">
    <property type="entry name" value="sensory_box"/>
    <property type="match status" value="1"/>
</dbReference>
<dbReference type="EMBL" id="JAEDAL010000006">
    <property type="protein sequence ID" value="MBH9553726.1"/>
    <property type="molecule type" value="Genomic_DNA"/>
</dbReference>
<dbReference type="InterPro" id="IPR035965">
    <property type="entry name" value="PAS-like_dom_sf"/>
</dbReference>
<evidence type="ECO:0000259" key="4">
    <source>
        <dbReference type="PROSITE" id="PS50883"/>
    </source>
</evidence>
<evidence type="ECO:0000313" key="7">
    <source>
        <dbReference type="Proteomes" id="UP000620139"/>
    </source>
</evidence>
<dbReference type="SMART" id="SM00091">
    <property type="entry name" value="PAS"/>
    <property type="match status" value="2"/>
</dbReference>
<dbReference type="SMART" id="SM00052">
    <property type="entry name" value="EAL"/>
    <property type="match status" value="1"/>
</dbReference>
<dbReference type="InterPro" id="IPR000700">
    <property type="entry name" value="PAS-assoc_C"/>
</dbReference>
<evidence type="ECO:0000259" key="3">
    <source>
        <dbReference type="PROSITE" id="PS50113"/>
    </source>
</evidence>
<reference evidence="6" key="1">
    <citation type="submission" date="2020-12" db="EMBL/GenBank/DDBJ databases">
        <title>The genome sequence of Inhella sp. 4Y17.</title>
        <authorList>
            <person name="Liu Y."/>
        </authorList>
    </citation>
    <scope>NUCLEOTIDE SEQUENCE</scope>
    <source>
        <strain evidence="6">4Y10</strain>
    </source>
</reference>
<dbReference type="SUPFAM" id="SSF55785">
    <property type="entry name" value="PYP-like sensor domain (PAS domain)"/>
    <property type="match status" value="2"/>
</dbReference>
<name>A0A931J1N9_9BURK</name>
<dbReference type="PANTHER" id="PTHR44757:SF2">
    <property type="entry name" value="BIOFILM ARCHITECTURE MAINTENANCE PROTEIN MBAA"/>
    <property type="match status" value="1"/>
</dbReference>
<dbReference type="PROSITE" id="PS50113">
    <property type="entry name" value="PAC"/>
    <property type="match status" value="1"/>
</dbReference>